<evidence type="ECO:0000313" key="3">
    <source>
        <dbReference type="Proteomes" id="UP001177670"/>
    </source>
</evidence>
<protein>
    <submittedName>
        <fullName evidence="2">Uncharacterized protein</fullName>
    </submittedName>
</protein>
<accession>A0AA40KT90</accession>
<dbReference type="EMBL" id="JAHYIQ010000005">
    <property type="protein sequence ID" value="KAK1132088.1"/>
    <property type="molecule type" value="Genomic_DNA"/>
</dbReference>
<organism evidence="2 3">
    <name type="scientific">Melipona bicolor</name>
    <dbReference type="NCBI Taxonomy" id="60889"/>
    <lineage>
        <taxon>Eukaryota</taxon>
        <taxon>Metazoa</taxon>
        <taxon>Ecdysozoa</taxon>
        <taxon>Arthropoda</taxon>
        <taxon>Hexapoda</taxon>
        <taxon>Insecta</taxon>
        <taxon>Pterygota</taxon>
        <taxon>Neoptera</taxon>
        <taxon>Endopterygota</taxon>
        <taxon>Hymenoptera</taxon>
        <taxon>Apocrita</taxon>
        <taxon>Aculeata</taxon>
        <taxon>Apoidea</taxon>
        <taxon>Anthophila</taxon>
        <taxon>Apidae</taxon>
        <taxon>Melipona</taxon>
    </lineage>
</organism>
<evidence type="ECO:0000313" key="2">
    <source>
        <dbReference type="EMBL" id="KAK1132088.1"/>
    </source>
</evidence>
<feature type="compositionally biased region" description="Basic and acidic residues" evidence="1">
    <location>
        <begin position="33"/>
        <end position="48"/>
    </location>
</feature>
<name>A0AA40KT90_9HYME</name>
<comment type="caution">
    <text evidence="2">The sequence shown here is derived from an EMBL/GenBank/DDBJ whole genome shotgun (WGS) entry which is preliminary data.</text>
</comment>
<evidence type="ECO:0000256" key="1">
    <source>
        <dbReference type="SAM" id="MobiDB-lite"/>
    </source>
</evidence>
<sequence length="55" mass="6504">MHRDRGKRRPMGSSPRTIANDPNKQLPYFRSFQTDRQHNKTRAVRSEVCECSSNR</sequence>
<feature type="compositionally biased region" description="Basic residues" evidence="1">
    <location>
        <begin position="1"/>
        <end position="10"/>
    </location>
</feature>
<feature type="compositionally biased region" description="Polar residues" evidence="1">
    <location>
        <begin position="14"/>
        <end position="23"/>
    </location>
</feature>
<reference evidence="2" key="1">
    <citation type="submission" date="2021-10" db="EMBL/GenBank/DDBJ databases">
        <title>Melipona bicolor Genome sequencing and assembly.</title>
        <authorList>
            <person name="Araujo N.S."/>
            <person name="Arias M.C."/>
        </authorList>
    </citation>
    <scope>NUCLEOTIDE SEQUENCE</scope>
    <source>
        <strain evidence="2">USP_2M_L1-L4_2017</strain>
        <tissue evidence="2">Whole body</tissue>
    </source>
</reference>
<feature type="region of interest" description="Disordered" evidence="1">
    <location>
        <begin position="1"/>
        <end position="55"/>
    </location>
</feature>
<dbReference type="Proteomes" id="UP001177670">
    <property type="component" value="Unassembled WGS sequence"/>
</dbReference>
<dbReference type="AlphaFoldDB" id="A0AA40KT90"/>
<gene>
    <name evidence="2" type="ORF">K0M31_016226</name>
</gene>
<keyword evidence="3" id="KW-1185">Reference proteome</keyword>
<proteinExistence type="predicted"/>